<dbReference type="Proteomes" id="UP000092498">
    <property type="component" value="Chromosome"/>
</dbReference>
<dbReference type="KEGG" id="cbot:ATE48_17760"/>
<dbReference type="AlphaFoldDB" id="A0A1B1AM13"/>
<evidence type="ECO:0000313" key="2">
    <source>
        <dbReference type="Proteomes" id="UP000092498"/>
    </source>
</evidence>
<reference evidence="1 2" key="1">
    <citation type="submission" date="2015-11" db="EMBL/GenBank/DDBJ databases">
        <title>Whole-Genome Sequence of Candidatus Oderbacter manganicum from the National Park Lower Oder Valley, Germany.</title>
        <authorList>
            <person name="Braun B."/>
            <person name="Liere K."/>
            <person name="Szewzyk U."/>
        </authorList>
    </citation>
    <scope>NUCLEOTIDE SEQUENCE [LARGE SCALE GENOMIC DNA]</scope>
    <source>
        <strain evidence="1 2">OTSz_A_272</strain>
    </source>
</reference>
<evidence type="ECO:0000313" key="1">
    <source>
        <dbReference type="EMBL" id="ANP47612.1"/>
    </source>
</evidence>
<dbReference type="InterPro" id="IPR009945">
    <property type="entry name" value="ATPase_inh_sub_z"/>
</dbReference>
<dbReference type="OrthoDB" id="9810387at2"/>
<sequence>MSQFDDRKRASETKYQLDQELEFKAQARRAKLVGLWAAGLMGLADEAAADYAKSVVVADLEEAGIEDLFRKLRTDLDQHAVQLSDHQIRAKMDECLAEARASVAAGN</sequence>
<keyword evidence="2" id="KW-1185">Reference proteome</keyword>
<name>A0A1B1AM13_9PROT</name>
<accession>A0A1B1AM13</accession>
<evidence type="ECO:0008006" key="3">
    <source>
        <dbReference type="Google" id="ProtNLM"/>
    </source>
</evidence>
<dbReference type="Pfam" id="PF07345">
    <property type="entry name" value="ATPaseInh_sub_z"/>
    <property type="match status" value="1"/>
</dbReference>
<dbReference type="InterPro" id="IPR038293">
    <property type="entry name" value="ATPase_inh_sub_z_sf"/>
</dbReference>
<organism evidence="1 2">
    <name type="scientific">Candidatus Viadribacter manganicus</name>
    <dbReference type="NCBI Taxonomy" id="1759059"/>
    <lineage>
        <taxon>Bacteria</taxon>
        <taxon>Pseudomonadati</taxon>
        <taxon>Pseudomonadota</taxon>
        <taxon>Alphaproteobacteria</taxon>
        <taxon>Hyphomonadales</taxon>
        <taxon>Hyphomonadaceae</taxon>
        <taxon>Candidatus Viadribacter</taxon>
    </lineage>
</organism>
<dbReference type="STRING" id="1759059.ATE48_17760"/>
<dbReference type="RefSeq" id="WP_066773905.1">
    <property type="nucleotide sequence ID" value="NZ_CP013244.1"/>
</dbReference>
<proteinExistence type="predicted"/>
<gene>
    <name evidence="1" type="ORF">ATE48_17760</name>
</gene>
<dbReference type="Gene3D" id="1.10.790.20">
    <property type="entry name" value="Domain of unknown function DUF1476"/>
    <property type="match status" value="1"/>
</dbReference>
<dbReference type="EMBL" id="CP013244">
    <property type="protein sequence ID" value="ANP47612.1"/>
    <property type="molecule type" value="Genomic_DNA"/>
</dbReference>
<dbReference type="PIRSF" id="PIRSF031780">
    <property type="entry name" value="UCP031780"/>
    <property type="match status" value="1"/>
</dbReference>
<dbReference type="InParanoid" id="A0A1B1AM13"/>
<protein>
    <recommendedName>
        <fullName evidence="3">Aldolase</fullName>
    </recommendedName>
</protein>